<reference evidence="2" key="1">
    <citation type="submission" date="2022-11" db="UniProtKB">
        <authorList>
            <consortium name="WormBaseParasite"/>
        </authorList>
    </citation>
    <scope>IDENTIFICATION</scope>
</reference>
<keyword evidence="1" id="KW-1185">Reference proteome</keyword>
<protein>
    <submittedName>
        <fullName evidence="2">Uncharacterized protein</fullName>
    </submittedName>
</protein>
<accession>A0A914R0M7</accession>
<dbReference type="AlphaFoldDB" id="A0A914R0M7"/>
<organism evidence="1 2">
    <name type="scientific">Parascaris equorum</name>
    <name type="common">Equine roundworm</name>
    <dbReference type="NCBI Taxonomy" id="6256"/>
    <lineage>
        <taxon>Eukaryota</taxon>
        <taxon>Metazoa</taxon>
        <taxon>Ecdysozoa</taxon>
        <taxon>Nematoda</taxon>
        <taxon>Chromadorea</taxon>
        <taxon>Rhabditida</taxon>
        <taxon>Spirurina</taxon>
        <taxon>Ascaridomorpha</taxon>
        <taxon>Ascaridoidea</taxon>
        <taxon>Ascarididae</taxon>
        <taxon>Parascaris</taxon>
    </lineage>
</organism>
<evidence type="ECO:0000313" key="1">
    <source>
        <dbReference type="Proteomes" id="UP000887564"/>
    </source>
</evidence>
<name>A0A914R0M7_PAREQ</name>
<dbReference type="WBParaSite" id="PEQ_0000017001-mRNA-1">
    <property type="protein sequence ID" value="PEQ_0000017001-mRNA-1"/>
    <property type="gene ID" value="PEQ_0000017001"/>
</dbReference>
<evidence type="ECO:0000313" key="2">
    <source>
        <dbReference type="WBParaSite" id="PEQ_0000017001-mRNA-1"/>
    </source>
</evidence>
<sequence>MKNFARQLEHFHQLRGTFHFDLVLLKTVVLTE</sequence>
<dbReference type="Proteomes" id="UP000887564">
    <property type="component" value="Unplaced"/>
</dbReference>
<proteinExistence type="predicted"/>